<dbReference type="PANTHER" id="PTHR48476:SF1">
    <property type="entry name" value="SHORT-CHAIN DEHYDROGENASE TIC 32, CHLOROPLASTIC-LIKE"/>
    <property type="match status" value="1"/>
</dbReference>
<dbReference type="InterPro" id="IPR055280">
    <property type="entry name" value="TIC32"/>
</dbReference>
<dbReference type="EMBL" id="JAVYJV010000009">
    <property type="protein sequence ID" value="KAK4363063.1"/>
    <property type="molecule type" value="Genomic_DNA"/>
</dbReference>
<evidence type="ECO:0000313" key="3">
    <source>
        <dbReference type="Proteomes" id="UP001291623"/>
    </source>
</evidence>
<gene>
    <name evidence="2" type="ORF">RND71_018304</name>
</gene>
<proteinExistence type="predicted"/>
<dbReference type="InterPro" id="IPR036291">
    <property type="entry name" value="NAD(P)-bd_dom_sf"/>
</dbReference>
<feature type="region of interest" description="Disordered" evidence="1">
    <location>
        <begin position="114"/>
        <end position="139"/>
    </location>
</feature>
<dbReference type="Gene3D" id="3.40.50.720">
    <property type="entry name" value="NAD(P)-binding Rossmann-like Domain"/>
    <property type="match status" value="1"/>
</dbReference>
<dbReference type="Proteomes" id="UP001291623">
    <property type="component" value="Unassembled WGS sequence"/>
</dbReference>
<keyword evidence="3" id="KW-1185">Reference proteome</keyword>
<sequence length="316" mass="36094">MNSTTSETGRKYYLDRQKKVTKNLGRIVERISEINWRLIEIRRQIKILMIDEDISLEILRSPEISTSPWLCLPSPSSDLRDLWPRCLGILTEYPLSFSLSEKLRGYSVRIPRHLGQRSRKSEEGEGRQSQGELASPIIHTNEQNTKTKKTKMWLFKRKGSSGFSSSSTAEEAMSCQRPGYQCSFGPANAKSSQYIDRTIAEAGYNNTMQLKLLLHYTIRTFLSLLVDQMSRNKRSYIGYSSFGAYGESKLANILHANELTRRLKEDGVDITANSLHPGTITTNLFRHMGQMFNVSVKKGVSMRQMKSFFEPQCKNA</sequence>
<evidence type="ECO:0000313" key="2">
    <source>
        <dbReference type="EMBL" id="KAK4363063.1"/>
    </source>
</evidence>
<dbReference type="AlphaFoldDB" id="A0AAE1S5F9"/>
<evidence type="ECO:0000256" key="1">
    <source>
        <dbReference type="SAM" id="MobiDB-lite"/>
    </source>
</evidence>
<organism evidence="2 3">
    <name type="scientific">Anisodus tanguticus</name>
    <dbReference type="NCBI Taxonomy" id="243964"/>
    <lineage>
        <taxon>Eukaryota</taxon>
        <taxon>Viridiplantae</taxon>
        <taxon>Streptophyta</taxon>
        <taxon>Embryophyta</taxon>
        <taxon>Tracheophyta</taxon>
        <taxon>Spermatophyta</taxon>
        <taxon>Magnoliopsida</taxon>
        <taxon>eudicotyledons</taxon>
        <taxon>Gunneridae</taxon>
        <taxon>Pentapetalae</taxon>
        <taxon>asterids</taxon>
        <taxon>lamiids</taxon>
        <taxon>Solanales</taxon>
        <taxon>Solanaceae</taxon>
        <taxon>Solanoideae</taxon>
        <taxon>Hyoscyameae</taxon>
        <taxon>Anisodus</taxon>
    </lineage>
</organism>
<accession>A0AAE1S5F9</accession>
<dbReference type="SUPFAM" id="SSF51735">
    <property type="entry name" value="NAD(P)-binding Rossmann-fold domains"/>
    <property type="match status" value="1"/>
</dbReference>
<protein>
    <submittedName>
        <fullName evidence="2">Uncharacterized protein</fullName>
    </submittedName>
</protein>
<reference evidence="2" key="1">
    <citation type="submission" date="2023-12" db="EMBL/GenBank/DDBJ databases">
        <title>Genome assembly of Anisodus tanguticus.</title>
        <authorList>
            <person name="Wang Y.-J."/>
        </authorList>
    </citation>
    <scope>NUCLEOTIDE SEQUENCE</scope>
    <source>
        <strain evidence="2">KB-2021</strain>
        <tissue evidence="2">Leaf</tissue>
    </source>
</reference>
<comment type="caution">
    <text evidence="2">The sequence shown here is derived from an EMBL/GenBank/DDBJ whole genome shotgun (WGS) entry which is preliminary data.</text>
</comment>
<dbReference type="PANTHER" id="PTHR48476">
    <property type="entry name" value="SHORT-CHAIN DEHYDROGENASE TIC 32, CHLOROPLASTIC-LIKE"/>
    <property type="match status" value="1"/>
</dbReference>
<name>A0AAE1S5F9_9SOLA</name>